<accession>A0A2I1D8B9</accession>
<dbReference type="GeneID" id="36549332"/>
<dbReference type="Proteomes" id="UP000234254">
    <property type="component" value="Unassembled WGS sequence"/>
</dbReference>
<organism evidence="2 3">
    <name type="scientific">Aspergillus campestris (strain IBT 28561)</name>
    <dbReference type="NCBI Taxonomy" id="1392248"/>
    <lineage>
        <taxon>Eukaryota</taxon>
        <taxon>Fungi</taxon>
        <taxon>Dikarya</taxon>
        <taxon>Ascomycota</taxon>
        <taxon>Pezizomycotina</taxon>
        <taxon>Eurotiomycetes</taxon>
        <taxon>Eurotiomycetidae</taxon>
        <taxon>Eurotiales</taxon>
        <taxon>Aspergillaceae</taxon>
        <taxon>Aspergillus</taxon>
        <taxon>Aspergillus subgen. Circumdati</taxon>
    </lineage>
</organism>
<dbReference type="AlphaFoldDB" id="A0A2I1D8B9"/>
<dbReference type="VEuPathDB" id="FungiDB:P168DRAFT_341736"/>
<feature type="region of interest" description="Disordered" evidence="1">
    <location>
        <begin position="1"/>
        <end position="30"/>
    </location>
</feature>
<reference evidence="2" key="1">
    <citation type="submission" date="2016-12" db="EMBL/GenBank/DDBJ databases">
        <title>The genomes of Aspergillus section Nigri reveals drivers in fungal speciation.</title>
        <authorList>
            <consortium name="DOE Joint Genome Institute"/>
            <person name="Vesth T.C."/>
            <person name="Nybo J."/>
            <person name="Theobald S."/>
            <person name="Brandl J."/>
            <person name="Frisvad J.C."/>
            <person name="Nielsen K.F."/>
            <person name="Lyhne E.K."/>
            <person name="Kogle M.E."/>
            <person name="Kuo A."/>
            <person name="Riley R."/>
            <person name="Clum A."/>
            <person name="Nolan M."/>
            <person name="Lipzen A."/>
            <person name="Salamov A."/>
            <person name="Henrissat B."/>
            <person name="Wiebenga A."/>
            <person name="De vries R.P."/>
            <person name="Grigoriev I.V."/>
            <person name="Mortensen U.H."/>
            <person name="Andersen M.R."/>
            <person name="Baker S.E."/>
        </authorList>
    </citation>
    <scope>NUCLEOTIDE SEQUENCE</scope>
    <source>
        <strain evidence="2">IBT 28561</strain>
    </source>
</reference>
<comment type="caution">
    <text evidence="2">The sequence shown here is derived from an EMBL/GenBank/DDBJ whole genome shotgun (WGS) entry which is preliminary data.</text>
</comment>
<dbReference type="RefSeq" id="XP_024694682.1">
    <property type="nucleotide sequence ID" value="XM_024841803.1"/>
</dbReference>
<dbReference type="EMBL" id="MSFM01000004">
    <property type="protein sequence ID" value="PKY06088.1"/>
    <property type="molecule type" value="Genomic_DNA"/>
</dbReference>
<evidence type="ECO:0000313" key="2">
    <source>
        <dbReference type="EMBL" id="PKY06088.1"/>
    </source>
</evidence>
<keyword evidence="3" id="KW-1185">Reference proteome</keyword>
<dbReference type="OrthoDB" id="4487847at2759"/>
<feature type="region of interest" description="Disordered" evidence="1">
    <location>
        <begin position="141"/>
        <end position="188"/>
    </location>
</feature>
<evidence type="ECO:0000256" key="1">
    <source>
        <dbReference type="SAM" id="MobiDB-lite"/>
    </source>
</evidence>
<name>A0A2I1D8B9_ASPC2</name>
<gene>
    <name evidence="2" type="ORF">P168DRAFT_341736</name>
</gene>
<evidence type="ECO:0000313" key="3">
    <source>
        <dbReference type="Proteomes" id="UP000234254"/>
    </source>
</evidence>
<proteinExistence type="predicted"/>
<protein>
    <submittedName>
        <fullName evidence="2">Uncharacterized protein</fullName>
    </submittedName>
</protein>
<feature type="compositionally biased region" description="Acidic residues" evidence="1">
    <location>
        <begin position="155"/>
        <end position="165"/>
    </location>
</feature>
<sequence length="188" mass="21030">MNPFTNLPFQDSDSDSDSQNSTMSNPREPFVSFNDGDGALVWYNSYCDPASEDRVWWLRLAMEGHYTNLGELLFDMTLAYDYGKCQAVPIFNHDMDGSMYMGFNVPVEVEEAGRDKILALGGQHLMRVMAYWKEHKSFPAPVHKAPKDASASSAEETESEKDEGETPPTTPEESPRGKFGKDSTALQV</sequence>